<dbReference type="EMBL" id="LC177549">
    <property type="protein sequence ID" value="BAV90462.1"/>
    <property type="molecule type" value="Genomic_DNA"/>
</dbReference>
<sequence>MLNKIKEIKYIYEVVRKIYTFFFKIKYGTPYIHSSARVLKPLYISKDFSLGCYSFINKGCYIGSKVVCGNFVMFGPYVTIAGGDHAFDLVGQPMYFSGRQNIPTTIIGNDVWIGANSCIKAGVCIGEGAIVGMGSVVVKDVPAYAIVAGNPARLIKMRFNESQALKHSEKISDETKIIRNYCK</sequence>
<dbReference type="Pfam" id="PF00132">
    <property type="entry name" value="Hexapep"/>
    <property type="match status" value="1"/>
</dbReference>
<reference evidence="5" key="1">
    <citation type="journal article" date="2017" name="Microb. Genom.">
        <title>An untypeable enterotoxigenic Escherichia coli represents one of the dominant types causing human disease.</title>
        <authorList>
            <person name="Iguchi A."/>
            <person name="von Mentzer A."/>
            <person name="Kikuchi T."/>
            <person name="Thomson N.R."/>
        </authorList>
    </citation>
    <scope>NUCLEOTIDE SEQUENCE</scope>
    <source>
        <strain evidence="5">E705</strain>
    </source>
</reference>
<dbReference type="InterPro" id="IPR001451">
    <property type="entry name" value="Hexapep"/>
</dbReference>
<evidence type="ECO:0000256" key="3">
    <source>
        <dbReference type="ARBA" id="ARBA00022737"/>
    </source>
</evidence>
<organism evidence="5">
    <name type="scientific">Escherichia coli</name>
    <dbReference type="NCBI Taxonomy" id="562"/>
    <lineage>
        <taxon>Bacteria</taxon>
        <taxon>Pseudomonadati</taxon>
        <taxon>Pseudomonadota</taxon>
        <taxon>Gammaproteobacteria</taxon>
        <taxon>Enterobacterales</taxon>
        <taxon>Enterobacteriaceae</taxon>
        <taxon>Escherichia</taxon>
    </lineage>
</organism>
<dbReference type="PANTHER" id="PTHR43300">
    <property type="entry name" value="ACETYLTRANSFERASE"/>
    <property type="match status" value="1"/>
</dbReference>
<dbReference type="PROSITE" id="PS00101">
    <property type="entry name" value="HEXAPEP_TRANSFERASES"/>
    <property type="match status" value="1"/>
</dbReference>
<protein>
    <submittedName>
        <fullName evidence="5">Putative acetyltransferase</fullName>
    </submittedName>
</protein>
<dbReference type="GO" id="GO:0016747">
    <property type="term" value="F:acyltransferase activity, transferring groups other than amino-acyl groups"/>
    <property type="evidence" value="ECO:0007669"/>
    <property type="project" value="UniProtKB-ARBA"/>
</dbReference>
<dbReference type="InterPro" id="IPR018357">
    <property type="entry name" value="Hexapep_transf_CS"/>
</dbReference>
<proteinExistence type="inferred from homology"/>
<dbReference type="InterPro" id="IPR011004">
    <property type="entry name" value="Trimer_LpxA-like_sf"/>
</dbReference>
<dbReference type="SUPFAM" id="SSF51161">
    <property type="entry name" value="Trimeric LpxA-like enzymes"/>
    <property type="match status" value="1"/>
</dbReference>
<keyword evidence="4" id="KW-0012">Acyltransferase</keyword>
<dbReference type="Gene3D" id="2.160.10.10">
    <property type="entry name" value="Hexapeptide repeat proteins"/>
    <property type="match status" value="1"/>
</dbReference>
<dbReference type="AlphaFoldDB" id="A0A1J1DTN5"/>
<evidence type="ECO:0000256" key="2">
    <source>
        <dbReference type="ARBA" id="ARBA00022679"/>
    </source>
</evidence>
<evidence type="ECO:0000313" key="5">
    <source>
        <dbReference type="EMBL" id="BAV90462.1"/>
    </source>
</evidence>
<dbReference type="CDD" id="cd03349">
    <property type="entry name" value="LbH_XAT"/>
    <property type="match status" value="1"/>
</dbReference>
<dbReference type="PANTHER" id="PTHR43300:SF11">
    <property type="entry name" value="ACETYLTRANSFERASE RV3034C-RELATED"/>
    <property type="match status" value="1"/>
</dbReference>
<evidence type="ECO:0000256" key="4">
    <source>
        <dbReference type="ARBA" id="ARBA00023315"/>
    </source>
</evidence>
<evidence type="ECO:0000256" key="1">
    <source>
        <dbReference type="ARBA" id="ARBA00007274"/>
    </source>
</evidence>
<keyword evidence="2 5" id="KW-0808">Transferase</keyword>
<dbReference type="InterPro" id="IPR050179">
    <property type="entry name" value="Trans_hexapeptide_repeat"/>
</dbReference>
<comment type="similarity">
    <text evidence="1">Belongs to the transferase hexapeptide repeat family.</text>
</comment>
<accession>A0A1J1DTN5</accession>
<dbReference type="RefSeq" id="WP_021565305.1">
    <property type="nucleotide sequence ID" value="NZ_AP023224.1"/>
</dbReference>
<keyword evidence="3" id="KW-0677">Repeat</keyword>
<name>A0A1J1DTN5_ECOLX</name>